<feature type="transmembrane region" description="Helical" evidence="1">
    <location>
        <begin position="201"/>
        <end position="223"/>
    </location>
</feature>
<feature type="transmembrane region" description="Helical" evidence="1">
    <location>
        <begin position="366"/>
        <end position="388"/>
    </location>
</feature>
<feature type="transmembrane region" description="Helical" evidence="1">
    <location>
        <begin position="285"/>
        <end position="306"/>
    </location>
</feature>
<dbReference type="RefSeq" id="WP_347437061.1">
    <property type="nucleotide sequence ID" value="NZ_CP089291.1"/>
</dbReference>
<keyword evidence="1" id="KW-0812">Transmembrane</keyword>
<feature type="transmembrane region" description="Helical" evidence="1">
    <location>
        <begin position="83"/>
        <end position="107"/>
    </location>
</feature>
<feature type="transmembrane region" description="Helical" evidence="1">
    <location>
        <begin position="408"/>
        <end position="427"/>
    </location>
</feature>
<evidence type="ECO:0000313" key="3">
    <source>
        <dbReference type="Proteomes" id="UP000830167"/>
    </source>
</evidence>
<reference evidence="2" key="1">
    <citation type="submission" date="2021-12" db="EMBL/GenBank/DDBJ databases">
        <title>Alicyclobacillaceae gen. nov., sp. nov., isolated from chalcocite enrichment system.</title>
        <authorList>
            <person name="Jiang Z."/>
        </authorList>
    </citation>
    <scope>NUCLEOTIDE SEQUENCE</scope>
    <source>
        <strain evidence="2">MYW30-H2</strain>
    </source>
</reference>
<feature type="transmembrane region" description="Helical" evidence="1">
    <location>
        <begin position="12"/>
        <end position="32"/>
    </location>
</feature>
<feature type="transmembrane region" description="Helical" evidence="1">
    <location>
        <begin position="327"/>
        <end position="346"/>
    </location>
</feature>
<evidence type="ECO:0000313" key="2">
    <source>
        <dbReference type="EMBL" id="UOF90367.1"/>
    </source>
</evidence>
<feature type="transmembrane region" description="Helical" evidence="1">
    <location>
        <begin position="173"/>
        <end position="195"/>
    </location>
</feature>
<dbReference type="EMBL" id="CP089291">
    <property type="protein sequence ID" value="UOF90367.1"/>
    <property type="molecule type" value="Genomic_DNA"/>
</dbReference>
<gene>
    <name evidence="2" type="ORF">LSG31_21325</name>
</gene>
<sequence>MKDSYSRLLNRIYIITISFYLLTILLPNPNWFHNVISILTILCLLVSIPVASMLVKWISILFLLGGSILVFSHGGSFSSMYLLFGKMLDLLTLFTLIPCMAIPIQIGNYSPSILQLISRYSGDEQKFYHAITLIGYALASIMNLAALPMTYYSIQPALKKFYIQNEDRFLSTSITRGFAMPLVWSPVAAIVGAVVQITHAGWFWILPFSLLLSAIGIALGLLFSPRKSNSSLEASAASTSHAVETVKADPIAEAAANPVLKLGQMGLGILLFAILMTGLQQMESLSIVSAVSILALPFSFVWAVFLRKQKQFIQSGKKQLSQLANMQDQFAVFLCAGFFVDALQMSGVAPSIDQFLVHVSHRIGTAWFLMLIPLIPVFLSLVGMHPLVSIALLGESLDPRMIGIRPEWVAVAFLGGGVTTFLLSPFNATLTIMSGIMKRSPFELAKWNLPFCALYLVTVILLVSFLNLFWPHG</sequence>
<evidence type="ECO:0000256" key="1">
    <source>
        <dbReference type="SAM" id="Phobius"/>
    </source>
</evidence>
<organism evidence="2 3">
    <name type="scientific">Fodinisporobacter ferrooxydans</name>
    <dbReference type="NCBI Taxonomy" id="2901836"/>
    <lineage>
        <taxon>Bacteria</taxon>
        <taxon>Bacillati</taxon>
        <taxon>Bacillota</taxon>
        <taxon>Bacilli</taxon>
        <taxon>Bacillales</taxon>
        <taxon>Alicyclobacillaceae</taxon>
        <taxon>Fodinisporobacter</taxon>
    </lineage>
</organism>
<proteinExistence type="predicted"/>
<keyword evidence="1" id="KW-0472">Membrane</keyword>
<name>A0ABY4CLS1_9BACL</name>
<evidence type="ECO:0008006" key="4">
    <source>
        <dbReference type="Google" id="ProtNLM"/>
    </source>
</evidence>
<accession>A0ABY4CLS1</accession>
<keyword evidence="1" id="KW-1133">Transmembrane helix</keyword>
<feature type="transmembrane region" description="Helical" evidence="1">
    <location>
        <begin position="38"/>
        <end position="71"/>
    </location>
</feature>
<dbReference type="Proteomes" id="UP000830167">
    <property type="component" value="Chromosome"/>
</dbReference>
<keyword evidence="3" id="KW-1185">Reference proteome</keyword>
<feature type="transmembrane region" description="Helical" evidence="1">
    <location>
        <begin position="127"/>
        <end position="152"/>
    </location>
</feature>
<feature type="transmembrane region" description="Helical" evidence="1">
    <location>
        <begin position="447"/>
        <end position="470"/>
    </location>
</feature>
<protein>
    <recommendedName>
        <fullName evidence="4">Citrate transporter-like domain-containing protein</fullName>
    </recommendedName>
</protein>